<name>A0ABW9IDH0_STRGJ</name>
<dbReference type="HAMAP" id="MF_00265">
    <property type="entry name" value="VapC_Nob1"/>
    <property type="match status" value="1"/>
</dbReference>
<feature type="binding site" evidence="6">
    <location>
        <position position="109"/>
    </location>
    <ligand>
        <name>Mg(2+)</name>
        <dbReference type="ChEBI" id="CHEBI:18420"/>
    </ligand>
</feature>
<keyword evidence="3 6" id="KW-0479">Metal-binding</keyword>
<protein>
    <recommendedName>
        <fullName evidence="6">Ribonuclease VapC</fullName>
        <shortName evidence="6">RNase VapC</shortName>
        <ecNumber evidence="6">3.1.-.-</ecNumber>
    </recommendedName>
    <alternativeName>
        <fullName evidence="6">Toxin VapC</fullName>
    </alternativeName>
</protein>
<proteinExistence type="inferred from homology"/>
<comment type="similarity">
    <text evidence="6">Belongs to the PINc/VapC protein family.</text>
</comment>
<feature type="binding site" evidence="6">
    <location>
        <position position="10"/>
    </location>
    <ligand>
        <name>Mg(2+)</name>
        <dbReference type="ChEBI" id="CHEBI:18420"/>
    </ligand>
</feature>
<evidence type="ECO:0000256" key="5">
    <source>
        <dbReference type="ARBA" id="ARBA00022842"/>
    </source>
</evidence>
<dbReference type="Pfam" id="PF01850">
    <property type="entry name" value="PIN"/>
    <property type="match status" value="1"/>
</dbReference>
<dbReference type="InterPro" id="IPR022907">
    <property type="entry name" value="VapC_family"/>
</dbReference>
<accession>A0ABW9IDH0</accession>
<dbReference type="SUPFAM" id="SSF88723">
    <property type="entry name" value="PIN domain-like"/>
    <property type="match status" value="1"/>
</dbReference>
<dbReference type="RefSeq" id="WP_369279296.1">
    <property type="nucleotide sequence ID" value="NZ_JBJVMW010000002.1"/>
</dbReference>
<evidence type="ECO:0000259" key="7">
    <source>
        <dbReference type="Pfam" id="PF01850"/>
    </source>
</evidence>
<dbReference type="Proteomes" id="UP001631993">
    <property type="component" value="Unassembled WGS sequence"/>
</dbReference>
<feature type="domain" description="PIN" evidence="7">
    <location>
        <begin position="9"/>
        <end position="133"/>
    </location>
</feature>
<dbReference type="Gene3D" id="3.40.50.1010">
    <property type="entry name" value="5'-nuclease"/>
    <property type="match status" value="1"/>
</dbReference>
<sequence length="152" mass="16381">MTSVPVAIADTNGLYRVLAKKDPRHAEHAAALARVGHLVISPLVLAELDYLISAKSGRRAAGIALDFIGKQADLQRFEIPDVGPHFRTAVSVAQVYQDLGGGKGVGLTDAMNAALAAAYRTDAVFTTDKHFRVMRPLTRHDAFRLLPDDLHG</sequence>
<dbReference type="EMBL" id="JBJVNE010000003">
    <property type="protein sequence ID" value="MFM9646052.1"/>
    <property type="molecule type" value="Genomic_DNA"/>
</dbReference>
<gene>
    <name evidence="6" type="primary">vapC</name>
    <name evidence="8" type="ORF">ACKI1S_07870</name>
</gene>
<keyword evidence="4 6" id="KW-0378">Hydrolase</keyword>
<keyword evidence="2 6" id="KW-0540">Nuclease</keyword>
<dbReference type="EC" id="3.1.-.-" evidence="6"/>
<evidence type="ECO:0000256" key="2">
    <source>
        <dbReference type="ARBA" id="ARBA00022722"/>
    </source>
</evidence>
<keyword evidence="5 6" id="KW-0460">Magnesium</keyword>
<organism evidence="8 9">
    <name type="scientific">Streptomyces galilaeus</name>
    <dbReference type="NCBI Taxonomy" id="33899"/>
    <lineage>
        <taxon>Bacteria</taxon>
        <taxon>Bacillati</taxon>
        <taxon>Actinomycetota</taxon>
        <taxon>Actinomycetes</taxon>
        <taxon>Kitasatosporales</taxon>
        <taxon>Streptomycetaceae</taxon>
        <taxon>Streptomyces</taxon>
    </lineage>
</organism>
<dbReference type="InterPro" id="IPR002716">
    <property type="entry name" value="PIN_dom"/>
</dbReference>
<dbReference type="InterPro" id="IPR029060">
    <property type="entry name" value="PIN-like_dom_sf"/>
</dbReference>
<evidence type="ECO:0000256" key="1">
    <source>
        <dbReference type="ARBA" id="ARBA00022649"/>
    </source>
</evidence>
<evidence type="ECO:0000313" key="9">
    <source>
        <dbReference type="Proteomes" id="UP001631993"/>
    </source>
</evidence>
<keyword evidence="6" id="KW-0800">Toxin</keyword>
<comment type="caution">
    <text evidence="8">The sequence shown here is derived from an EMBL/GenBank/DDBJ whole genome shotgun (WGS) entry which is preliminary data.</text>
</comment>
<evidence type="ECO:0000256" key="3">
    <source>
        <dbReference type="ARBA" id="ARBA00022723"/>
    </source>
</evidence>
<comment type="function">
    <text evidence="6">Toxic component of a toxin-antitoxin (TA) system. An RNase.</text>
</comment>
<evidence type="ECO:0000256" key="6">
    <source>
        <dbReference type="HAMAP-Rule" id="MF_00265"/>
    </source>
</evidence>
<comment type="cofactor">
    <cofactor evidence="6">
        <name>Mg(2+)</name>
        <dbReference type="ChEBI" id="CHEBI:18420"/>
    </cofactor>
</comment>
<keyword evidence="9" id="KW-1185">Reference proteome</keyword>
<evidence type="ECO:0000256" key="4">
    <source>
        <dbReference type="ARBA" id="ARBA00022801"/>
    </source>
</evidence>
<keyword evidence="1 6" id="KW-1277">Toxin-antitoxin system</keyword>
<reference evidence="8 9" key="1">
    <citation type="submission" date="2024-12" db="EMBL/GenBank/DDBJ databases">
        <title>Forecasting of Potato common scab and diversities of Pathogenic streptomyces spp. in china.</title>
        <authorList>
            <person name="Handique U."/>
            <person name="Wu J."/>
        </authorList>
    </citation>
    <scope>NUCLEOTIDE SEQUENCE [LARGE SCALE GENOMIC DNA]</scope>
    <source>
        <strain evidence="8 9">ZRIMU1585</strain>
    </source>
</reference>
<evidence type="ECO:0000313" key="8">
    <source>
        <dbReference type="EMBL" id="MFM9646052.1"/>
    </source>
</evidence>